<dbReference type="RefSeq" id="WP_058314199.1">
    <property type="nucleotide sequence ID" value="NZ_CYTO01000022.1"/>
</dbReference>
<keyword evidence="2" id="KW-1185">Reference proteome</keyword>
<reference evidence="2" key="1">
    <citation type="submission" date="2015-09" db="EMBL/GenBank/DDBJ databases">
        <authorList>
            <person name="Rodrigo-Torres Lidia"/>
            <person name="Arahal R.David."/>
        </authorList>
    </citation>
    <scope>NUCLEOTIDE SEQUENCE [LARGE SCALE GENOMIC DNA]</scope>
    <source>
        <strain evidence="2">CECT 5114</strain>
    </source>
</reference>
<evidence type="ECO:0000313" key="1">
    <source>
        <dbReference type="EMBL" id="CUK25204.1"/>
    </source>
</evidence>
<gene>
    <name evidence="1" type="ORF">TA5114_00995</name>
</gene>
<dbReference type="Proteomes" id="UP000051184">
    <property type="component" value="Unassembled WGS sequence"/>
</dbReference>
<dbReference type="EMBL" id="CYUE01000010">
    <property type="protein sequence ID" value="CUK25204.1"/>
    <property type="molecule type" value="Genomic_DNA"/>
</dbReference>
<proteinExistence type="predicted"/>
<name>A0A0P1IV49_9RHOB</name>
<accession>A0A0P1IV49</accession>
<evidence type="ECO:0000313" key="2">
    <source>
        <dbReference type="Proteomes" id="UP000051184"/>
    </source>
</evidence>
<dbReference type="AlphaFoldDB" id="A0A0P1IV49"/>
<protein>
    <submittedName>
        <fullName evidence="1">Uncharacterized protein</fullName>
    </submittedName>
</protein>
<organism evidence="1 2">
    <name type="scientific">Cognatishimia activa</name>
    <dbReference type="NCBI Taxonomy" id="1715691"/>
    <lineage>
        <taxon>Bacteria</taxon>
        <taxon>Pseudomonadati</taxon>
        <taxon>Pseudomonadota</taxon>
        <taxon>Alphaproteobacteria</taxon>
        <taxon>Rhodobacterales</taxon>
        <taxon>Paracoccaceae</taxon>
        <taxon>Cognatishimia</taxon>
    </lineage>
</organism>
<sequence>MKQELNLHRAILVLERKIQFIRANSAICFFLANVGDTKPLLCDLPQVQRRYAERALDLSRHKAYTADQSI</sequence>